<dbReference type="HOGENOM" id="CLU_2951779_0_0_6"/>
<dbReference type="Proteomes" id="UP000004870">
    <property type="component" value="Unassembled WGS sequence"/>
</dbReference>
<keyword evidence="2" id="KW-1185">Reference proteome</keyword>
<dbReference type="GeneID" id="84789562"/>
<name>C8N7R9_CARH6</name>
<dbReference type="RefSeq" id="WP_004139794.1">
    <property type="nucleotide sequence ID" value="NZ_GG694025.1"/>
</dbReference>
<sequence>MTKYTNPVFIWLFQLPVIARNIMYRDAVMQAKTMAESLAAFWDYHDSHPHRGVRRDLPI</sequence>
<evidence type="ECO:0000313" key="1">
    <source>
        <dbReference type="EMBL" id="EEV89375.1"/>
    </source>
</evidence>
<evidence type="ECO:0000313" key="2">
    <source>
        <dbReference type="Proteomes" id="UP000004870"/>
    </source>
</evidence>
<organism evidence="1 2">
    <name type="scientific">Cardiobacterium hominis (strain ATCC 15826 / DSM 8339 / NCTC 10426 / 6573)</name>
    <dbReference type="NCBI Taxonomy" id="638300"/>
    <lineage>
        <taxon>Bacteria</taxon>
        <taxon>Pseudomonadati</taxon>
        <taxon>Pseudomonadota</taxon>
        <taxon>Gammaproteobacteria</taxon>
        <taxon>Cardiobacteriales</taxon>
        <taxon>Cardiobacteriaceae</taxon>
        <taxon>Cardiobacterium</taxon>
    </lineage>
</organism>
<reference evidence="1 2" key="1">
    <citation type="submission" date="2009-08" db="EMBL/GenBank/DDBJ databases">
        <authorList>
            <person name="Qin X."/>
            <person name="Bachman B."/>
            <person name="Battles P."/>
            <person name="Bell A."/>
            <person name="Bess C."/>
            <person name="Bickham C."/>
            <person name="Chaboub L."/>
            <person name="Chen D."/>
            <person name="Coyle M."/>
            <person name="Deiros D.R."/>
            <person name="Dinh H."/>
            <person name="Forbes L."/>
            <person name="Fowler G."/>
            <person name="Francisco L."/>
            <person name="Fu Q."/>
            <person name="Gubbala S."/>
            <person name="Hale W."/>
            <person name="Han Y."/>
            <person name="Hemphill L."/>
            <person name="Highlander S.K."/>
            <person name="Hirani K."/>
            <person name="Hogues M."/>
            <person name="Jackson L."/>
            <person name="Jakkamsetti A."/>
            <person name="Javaid M."/>
            <person name="Jiang H."/>
            <person name="Korchina V."/>
            <person name="Kovar C."/>
            <person name="Lara F."/>
            <person name="Lee S."/>
            <person name="Mata R."/>
            <person name="Mathew T."/>
            <person name="Moen C."/>
            <person name="Morales K."/>
            <person name="Munidasa M."/>
            <person name="Nazareth L."/>
            <person name="Ngo R."/>
            <person name="Nguyen L."/>
            <person name="Okwuonu G."/>
            <person name="Ongeri F."/>
            <person name="Patil S."/>
            <person name="Petrosino J."/>
            <person name="Pham C."/>
            <person name="Pham P."/>
            <person name="Pu L.-L."/>
            <person name="Puazo M."/>
            <person name="Raj R."/>
            <person name="Reid J."/>
            <person name="Rouhana J."/>
            <person name="Saada N."/>
            <person name="Shang Y."/>
            <person name="Simmons D."/>
            <person name="Thornton R."/>
            <person name="Warren J."/>
            <person name="Weissenberger G."/>
            <person name="Zhang J."/>
            <person name="Zhang L."/>
            <person name="Zhou C."/>
            <person name="Zhu D."/>
            <person name="Muzny D."/>
            <person name="Worley K."/>
            <person name="Gibbs R."/>
        </authorList>
    </citation>
    <scope>NUCLEOTIDE SEQUENCE [LARGE SCALE GENOMIC DNA]</scope>
    <source>
        <strain evidence="2">ATCC 15826 / DSM 8339 / NCTC 10426 / 6573</strain>
    </source>
</reference>
<comment type="caution">
    <text evidence="1">The sequence shown here is derived from an EMBL/GenBank/DDBJ whole genome shotgun (WGS) entry which is preliminary data.</text>
</comment>
<gene>
    <name evidence="1" type="ORF">HMPREF0198_0546</name>
</gene>
<dbReference type="EMBL" id="ACKY01000023">
    <property type="protein sequence ID" value="EEV89375.1"/>
    <property type="molecule type" value="Genomic_DNA"/>
</dbReference>
<proteinExistence type="predicted"/>
<accession>C8N7R9</accession>
<protein>
    <submittedName>
        <fullName evidence="1">Uncharacterized protein</fullName>
    </submittedName>
</protein>
<dbReference type="AlphaFoldDB" id="C8N7R9"/>